<gene>
    <name evidence="3" type="ORF">GCM10010832_16010</name>
</gene>
<dbReference type="CDD" id="cd01832">
    <property type="entry name" value="SGNH_hydrolase_like_1"/>
    <property type="match status" value="1"/>
</dbReference>
<keyword evidence="1" id="KW-0732">Signal</keyword>
<organism evidence="3 4">
    <name type="scientific">Psychroflexus planctonicus</name>
    <dbReference type="NCBI Taxonomy" id="1526575"/>
    <lineage>
        <taxon>Bacteria</taxon>
        <taxon>Pseudomonadati</taxon>
        <taxon>Bacteroidota</taxon>
        <taxon>Flavobacteriia</taxon>
        <taxon>Flavobacteriales</taxon>
        <taxon>Flavobacteriaceae</taxon>
        <taxon>Psychroflexus</taxon>
    </lineage>
</organism>
<reference evidence="4" key="1">
    <citation type="journal article" date="2019" name="Int. J. Syst. Evol. Microbiol.">
        <title>The Global Catalogue of Microorganisms (GCM) 10K type strain sequencing project: providing services to taxonomists for standard genome sequencing and annotation.</title>
        <authorList>
            <consortium name="The Broad Institute Genomics Platform"/>
            <consortium name="The Broad Institute Genome Sequencing Center for Infectious Disease"/>
            <person name="Wu L."/>
            <person name="Ma J."/>
        </authorList>
    </citation>
    <scope>NUCLEOTIDE SEQUENCE [LARGE SCALE GENOMIC DNA]</scope>
    <source>
        <strain evidence="4">CGMCC 1.12931</strain>
    </source>
</reference>
<accession>A0ABQ1SI63</accession>
<dbReference type="SUPFAM" id="SSF52266">
    <property type="entry name" value="SGNH hydrolase"/>
    <property type="match status" value="1"/>
</dbReference>
<dbReference type="Pfam" id="PF13472">
    <property type="entry name" value="Lipase_GDSL_2"/>
    <property type="match status" value="1"/>
</dbReference>
<feature type="chain" id="PRO_5047006661" evidence="1">
    <location>
        <begin position="25"/>
        <end position="235"/>
    </location>
</feature>
<sequence length="235" mass="26969">MNMQQLVKFTFLLFSISLILNAHKLQSQSMNYLALGDSYTIGEAVHTEKNWPNVLVKQLQQDGFAMQKPKIIAVTGWRTDELIDSIKTQEKELAKKYDLVSLLIGVNNQYQKKDISQYQKEFEELLKIGLAKSKYGAESMFVVSIPDYGVSDFAKNKNLENVAEEVAQYNQIAAEIAQKYQVSFYNITPVSKTTEGDTSMFAEDELHPSAKQYQLWLDVFYDEVKARMERLYSAE</sequence>
<evidence type="ECO:0000313" key="4">
    <source>
        <dbReference type="Proteomes" id="UP000599179"/>
    </source>
</evidence>
<protein>
    <submittedName>
        <fullName evidence="3">Lysophospholipase</fullName>
    </submittedName>
</protein>
<keyword evidence="4" id="KW-1185">Reference proteome</keyword>
<dbReference type="InterPro" id="IPR013830">
    <property type="entry name" value="SGNH_hydro"/>
</dbReference>
<dbReference type="InterPro" id="IPR036514">
    <property type="entry name" value="SGNH_hydro_sf"/>
</dbReference>
<feature type="signal peptide" evidence="1">
    <location>
        <begin position="1"/>
        <end position="24"/>
    </location>
</feature>
<comment type="caution">
    <text evidence="3">The sequence shown here is derived from an EMBL/GenBank/DDBJ whole genome shotgun (WGS) entry which is preliminary data.</text>
</comment>
<feature type="domain" description="SGNH hydrolase-type esterase" evidence="2">
    <location>
        <begin position="34"/>
        <end position="215"/>
    </location>
</feature>
<evidence type="ECO:0000256" key="1">
    <source>
        <dbReference type="SAM" id="SignalP"/>
    </source>
</evidence>
<evidence type="ECO:0000313" key="3">
    <source>
        <dbReference type="EMBL" id="GGE36624.1"/>
    </source>
</evidence>
<name>A0ABQ1SI63_9FLAO</name>
<dbReference type="EMBL" id="BMGM01000006">
    <property type="protein sequence ID" value="GGE36624.1"/>
    <property type="molecule type" value="Genomic_DNA"/>
</dbReference>
<evidence type="ECO:0000259" key="2">
    <source>
        <dbReference type="Pfam" id="PF13472"/>
    </source>
</evidence>
<proteinExistence type="predicted"/>
<dbReference type="Gene3D" id="3.40.50.1110">
    <property type="entry name" value="SGNH hydrolase"/>
    <property type="match status" value="1"/>
</dbReference>
<dbReference type="Proteomes" id="UP000599179">
    <property type="component" value="Unassembled WGS sequence"/>
</dbReference>